<dbReference type="Proteomes" id="UP000241762">
    <property type="component" value="Chromosome"/>
</dbReference>
<keyword evidence="2" id="KW-1185">Reference proteome</keyword>
<dbReference type="Gene3D" id="1.20.58.840">
    <property type="match status" value="1"/>
</dbReference>
<dbReference type="GO" id="GO:0016773">
    <property type="term" value="F:phosphotransferase activity, alcohol group as acceptor"/>
    <property type="evidence" value="ECO:0007669"/>
    <property type="project" value="InterPro"/>
</dbReference>
<dbReference type="EMBL" id="CP027845">
    <property type="protein sequence ID" value="AVP87480.1"/>
    <property type="molecule type" value="Genomic_DNA"/>
</dbReference>
<dbReference type="SUPFAM" id="SSF56112">
    <property type="entry name" value="Protein kinase-like (PK-like)"/>
    <property type="match status" value="1"/>
</dbReference>
<dbReference type="RefSeq" id="WP_106874341.1">
    <property type="nucleotide sequence ID" value="NZ_CP027845.1"/>
</dbReference>
<dbReference type="Pfam" id="PF04655">
    <property type="entry name" value="APH_6_hur"/>
    <property type="match status" value="1"/>
</dbReference>
<dbReference type="GO" id="GO:0019748">
    <property type="term" value="P:secondary metabolic process"/>
    <property type="evidence" value="ECO:0007669"/>
    <property type="project" value="InterPro"/>
</dbReference>
<name>A0A2P1P875_9RICK</name>
<dbReference type="OrthoDB" id="3638028at2"/>
<gene>
    <name evidence="1" type="ORF">phytr_5350</name>
</gene>
<dbReference type="KEGG" id="ptc:phytr_5350"/>
<accession>A0A2P1P875</accession>
<evidence type="ECO:0000313" key="1">
    <source>
        <dbReference type="EMBL" id="AVP87480.1"/>
    </source>
</evidence>
<dbReference type="AlphaFoldDB" id="A0A2P1P875"/>
<proteinExistence type="predicted"/>
<dbReference type="Gene3D" id="1.10.510.10">
    <property type="entry name" value="Transferase(Phosphotransferase) domain 1"/>
    <property type="match status" value="1"/>
</dbReference>
<dbReference type="InterPro" id="IPR006748">
    <property type="entry name" value="NH2Glyco/OHUrea_AB-resist_kin"/>
</dbReference>
<protein>
    <submittedName>
        <fullName evidence="1">Streptomycin-6-phosphotransferase</fullName>
    </submittedName>
</protein>
<dbReference type="InterPro" id="IPR011009">
    <property type="entry name" value="Kinase-like_dom_sf"/>
</dbReference>
<sequence>MFAVQQKELDYYSCKWQLINLKLLSSSSTSYLLEGYQESSKSKVILKFGLKSEIISEASALKFYNGLGCVRLLAVDEKRGVLLRSYAYLPSLRSFFPNKDEDAVLCAVSVMKKLHSKKPPKDGYPTIADWINSLKTHSVILKNHIDRAKSITRDLLNSSEQNVLLHGDLHHDNLLQNEQGEWIAIDPKGVVGEVAYEVGAFIRNPMPELLKYNASDIINRRIKLFSEHLGIDEERIRKWSYVQSVLAACFAIEDNQSWRPWIKCTELITYSN</sequence>
<evidence type="ECO:0000313" key="2">
    <source>
        <dbReference type="Proteomes" id="UP000241762"/>
    </source>
</evidence>
<reference evidence="1 2" key="1">
    <citation type="submission" date="2018-03" db="EMBL/GenBank/DDBJ databases">
        <title>A gene transfer event suggests a long-term partnership between eustigmatophyte algae and a novel lineage of endosymbiotic bacteria.</title>
        <authorList>
            <person name="Yurchenko T."/>
            <person name="Sevcikova T."/>
            <person name="Pribyl P."/>
            <person name="El Karkouri K."/>
            <person name="Klimes V."/>
            <person name="Amaral R."/>
            <person name="Zbrankova V."/>
            <person name="Kim E."/>
            <person name="Raoult D."/>
            <person name="Santos L.M.A."/>
            <person name="Elias M."/>
        </authorList>
    </citation>
    <scope>NUCLEOTIDE SEQUENCE [LARGE SCALE GENOMIC DNA]</scope>
    <source>
        <strain evidence="1">CCALA 838</strain>
    </source>
</reference>
<keyword evidence="1" id="KW-0808">Transferase</keyword>
<organism evidence="1 2">
    <name type="scientific">Candidatus Phycorickettsia trachydisci</name>
    <dbReference type="NCBI Taxonomy" id="2115978"/>
    <lineage>
        <taxon>Bacteria</taxon>
        <taxon>Pseudomonadati</taxon>
        <taxon>Pseudomonadota</taxon>
        <taxon>Alphaproteobacteria</taxon>
        <taxon>Rickettsiales</taxon>
        <taxon>Rickettsiaceae</taxon>
        <taxon>Candidatus Phycorickettsia</taxon>
    </lineage>
</organism>